<feature type="DNA-binding region" description="H-T-H motif" evidence="8">
    <location>
        <begin position="464"/>
        <end position="484"/>
    </location>
</feature>
<dbReference type="InterPro" id="IPR011333">
    <property type="entry name" value="SKP1/BTB/POZ_sf"/>
</dbReference>
<dbReference type="InterPro" id="IPR000210">
    <property type="entry name" value="BTB/POZ_dom"/>
</dbReference>
<dbReference type="SUPFAM" id="SSF46689">
    <property type="entry name" value="Homeodomain-like"/>
    <property type="match status" value="4"/>
</dbReference>
<dbReference type="CDD" id="cd18315">
    <property type="entry name" value="BTB_POZ_BAB-like"/>
    <property type="match status" value="1"/>
</dbReference>
<evidence type="ECO:0000256" key="9">
    <source>
        <dbReference type="SAM" id="MobiDB-lite"/>
    </source>
</evidence>
<dbReference type="Pfam" id="PF00651">
    <property type="entry name" value="BTB"/>
    <property type="match status" value="1"/>
</dbReference>
<feature type="region of interest" description="Disordered" evidence="9">
    <location>
        <begin position="119"/>
        <end position="286"/>
    </location>
</feature>
<keyword evidence="13" id="KW-1185">Reference proteome</keyword>
<feature type="domain" description="HTH psq-type" evidence="11">
    <location>
        <begin position="391"/>
        <end position="434"/>
    </location>
</feature>
<dbReference type="Pfam" id="PF05225">
    <property type="entry name" value="HTH_psq"/>
    <property type="match status" value="4"/>
</dbReference>
<feature type="domain" description="BTB" evidence="10">
    <location>
        <begin position="29"/>
        <end position="95"/>
    </location>
</feature>
<feature type="domain" description="HTH psq-type" evidence="11">
    <location>
        <begin position="437"/>
        <end position="488"/>
    </location>
</feature>
<dbReference type="PANTHER" id="PTHR23110">
    <property type="entry name" value="BTB DOMAIN TRANSCRIPTION FACTOR"/>
    <property type="match status" value="1"/>
</dbReference>
<comment type="subcellular location">
    <subcellularLocation>
        <location evidence="1 8">Nucleus</location>
    </subcellularLocation>
</comment>
<keyword evidence="5 8" id="KW-0238">DNA-binding</keyword>
<evidence type="ECO:0000313" key="12">
    <source>
        <dbReference type="EMBL" id="KAK2713616.1"/>
    </source>
</evidence>
<dbReference type="SUPFAM" id="SSF54695">
    <property type="entry name" value="POZ domain"/>
    <property type="match status" value="1"/>
</dbReference>
<gene>
    <name evidence="12" type="ORF">QYM36_009477</name>
</gene>
<dbReference type="GO" id="GO:0006357">
    <property type="term" value="P:regulation of transcription by RNA polymerase II"/>
    <property type="evidence" value="ECO:0007669"/>
    <property type="project" value="TreeGrafter"/>
</dbReference>
<feature type="compositionally biased region" description="Polar residues" evidence="9">
    <location>
        <begin position="171"/>
        <end position="183"/>
    </location>
</feature>
<dbReference type="SMART" id="SM00225">
    <property type="entry name" value="BTB"/>
    <property type="match status" value="1"/>
</dbReference>
<organism evidence="12 13">
    <name type="scientific">Artemia franciscana</name>
    <name type="common">Brine shrimp</name>
    <name type="synonym">Artemia sanfranciscana</name>
    <dbReference type="NCBI Taxonomy" id="6661"/>
    <lineage>
        <taxon>Eukaryota</taxon>
        <taxon>Metazoa</taxon>
        <taxon>Ecdysozoa</taxon>
        <taxon>Arthropoda</taxon>
        <taxon>Crustacea</taxon>
        <taxon>Branchiopoda</taxon>
        <taxon>Anostraca</taxon>
        <taxon>Artemiidae</taxon>
        <taxon>Artemia</taxon>
    </lineage>
</organism>
<dbReference type="GO" id="GO:0005634">
    <property type="term" value="C:nucleus"/>
    <property type="evidence" value="ECO:0007669"/>
    <property type="project" value="UniProtKB-SubCell"/>
</dbReference>
<protein>
    <recommendedName>
        <fullName evidence="14">Pipsqueak</fullName>
    </recommendedName>
</protein>
<accession>A0AA88HT61</accession>
<name>A0AA88HT61_ARTSF</name>
<evidence type="ECO:0000313" key="13">
    <source>
        <dbReference type="Proteomes" id="UP001187531"/>
    </source>
</evidence>
<keyword evidence="3" id="KW-0221">Differentiation</keyword>
<sequence length="580" mass="64166">MDQLCLKWNNYHSSMTYVINQLLNENVFVDVTLSCENTEIKAHKLILSACSTYFQRVLVNNITGHPVLIMPPGVKAMDLKAIVEYIYKGEIYVTREQLSDIVQVANLLKIKGLSESSEEIIPSPVPGASTEPTAQGDTNNQGLQPLDMSGASVSQARKLSISSRQDSNSSQKDVTPETESNLDINGIKRARHSSGEERTPEAALDFRNSSLGSKNKKLKRPYLKKRSTGNPPWRKEQEDEDNTSESGHAFGKESPSSSSMYLDKPVGATDSPNQVGSTGNGSNNPIDFYNIKTEAGIEENTTKFGDIEEHSNEAKPIEITEARARRKIHDLFDVNKRYSKQDLESALDSIRQGIMTISTACTTFGIPAATLWQRAHKMGIISSQTSTNRLWNEEDMQQALDALRTGRISANRASKEYGVPSSTLYKMAKKEGIKLAMPFGSGPVSYSQENLNFALDAIRNGLSVQKASNQFGIPPGTLYAKCKKEGIELSHKAFPSGKPWTHESMLVALDAVLMGHLSINQASNKYNVPYSSLYSRVKRIQAGEELDIEQDEELYDDEYDEQLTLDASMNDSTNDPVLQS</sequence>
<dbReference type="InterPro" id="IPR009057">
    <property type="entry name" value="Homeodomain-like_sf"/>
</dbReference>
<dbReference type="InterPro" id="IPR007889">
    <property type="entry name" value="HTH_Psq"/>
</dbReference>
<dbReference type="Gene3D" id="3.30.710.10">
    <property type="entry name" value="Potassium Channel Kv1.1, Chain A"/>
    <property type="match status" value="1"/>
</dbReference>
<evidence type="ECO:0000256" key="5">
    <source>
        <dbReference type="ARBA" id="ARBA00023125"/>
    </source>
</evidence>
<dbReference type="InterPro" id="IPR051095">
    <property type="entry name" value="Dros_DevTransReg"/>
</dbReference>
<feature type="compositionally biased region" description="Basic residues" evidence="9">
    <location>
        <begin position="214"/>
        <end position="227"/>
    </location>
</feature>
<evidence type="ECO:0008006" key="14">
    <source>
        <dbReference type="Google" id="ProtNLM"/>
    </source>
</evidence>
<evidence type="ECO:0000256" key="1">
    <source>
        <dbReference type="ARBA" id="ARBA00004123"/>
    </source>
</evidence>
<feature type="compositionally biased region" description="Polar residues" evidence="9">
    <location>
        <begin position="270"/>
        <end position="285"/>
    </location>
</feature>
<dbReference type="Gene3D" id="1.10.10.60">
    <property type="entry name" value="Homeodomain-like"/>
    <property type="match status" value="4"/>
</dbReference>
<dbReference type="FunFam" id="1.10.10.60:FF:000019">
    <property type="entry name" value="Ligand-dependent corepressor isoform 1"/>
    <property type="match status" value="1"/>
</dbReference>
<evidence type="ECO:0000256" key="6">
    <source>
        <dbReference type="ARBA" id="ARBA00023242"/>
    </source>
</evidence>
<evidence type="ECO:0000259" key="10">
    <source>
        <dbReference type="PROSITE" id="PS50097"/>
    </source>
</evidence>
<evidence type="ECO:0000256" key="8">
    <source>
        <dbReference type="PROSITE-ProRule" id="PRU00320"/>
    </source>
</evidence>
<dbReference type="GO" id="GO:0003677">
    <property type="term" value="F:DNA binding"/>
    <property type="evidence" value="ECO:0007669"/>
    <property type="project" value="UniProtKB-UniRule"/>
</dbReference>
<comment type="caution">
    <text evidence="12">The sequence shown here is derived from an EMBL/GenBank/DDBJ whole genome shotgun (WGS) entry which is preliminary data.</text>
</comment>
<evidence type="ECO:0000256" key="7">
    <source>
        <dbReference type="ARBA" id="ARBA00037382"/>
    </source>
</evidence>
<keyword evidence="2" id="KW-0217">Developmental protein</keyword>
<feature type="DNA-binding region" description="H-T-H motif" evidence="8">
    <location>
        <begin position="410"/>
        <end position="430"/>
    </location>
</feature>
<dbReference type="Proteomes" id="UP001187531">
    <property type="component" value="Unassembled WGS sequence"/>
</dbReference>
<keyword evidence="6 8" id="KW-0539">Nucleus</keyword>
<dbReference type="PROSITE" id="PS50097">
    <property type="entry name" value="BTB"/>
    <property type="match status" value="1"/>
</dbReference>
<feature type="compositionally biased region" description="Low complexity" evidence="9">
    <location>
        <begin position="160"/>
        <end position="170"/>
    </location>
</feature>
<proteinExistence type="predicted"/>
<comment type="function">
    <text evidence="7">Putative transcription factor required for axon growth and guidance in the central and peripheral nervous systems. Repels CNS axons away from the midline by promoting the expression of the midline repellent sli and its receptor robo.</text>
</comment>
<evidence type="ECO:0000256" key="4">
    <source>
        <dbReference type="ARBA" id="ARBA00022902"/>
    </source>
</evidence>
<dbReference type="PANTHER" id="PTHR23110:SF111">
    <property type="entry name" value="LONGITUDINALS LACKING PROTEIN, ISOFORMS F_I_K_T"/>
    <property type="match status" value="1"/>
</dbReference>
<dbReference type="EMBL" id="JAVRJZ010000014">
    <property type="protein sequence ID" value="KAK2713616.1"/>
    <property type="molecule type" value="Genomic_DNA"/>
</dbReference>
<feature type="compositionally biased region" description="Polar residues" evidence="9">
    <location>
        <begin position="130"/>
        <end position="143"/>
    </location>
</feature>
<evidence type="ECO:0000256" key="2">
    <source>
        <dbReference type="ARBA" id="ARBA00022473"/>
    </source>
</evidence>
<dbReference type="AlphaFoldDB" id="A0AA88HT61"/>
<evidence type="ECO:0000256" key="3">
    <source>
        <dbReference type="ARBA" id="ARBA00022782"/>
    </source>
</evidence>
<dbReference type="PROSITE" id="PS50960">
    <property type="entry name" value="HTH_PSQ"/>
    <property type="match status" value="2"/>
</dbReference>
<evidence type="ECO:0000259" key="11">
    <source>
        <dbReference type="PROSITE" id="PS50960"/>
    </source>
</evidence>
<keyword evidence="4" id="KW-0524">Neurogenesis</keyword>
<reference evidence="12" key="1">
    <citation type="submission" date="2023-07" db="EMBL/GenBank/DDBJ databases">
        <title>Chromosome-level genome assembly of Artemia franciscana.</title>
        <authorList>
            <person name="Jo E."/>
        </authorList>
    </citation>
    <scope>NUCLEOTIDE SEQUENCE</scope>
    <source>
        <tissue evidence="12">Whole body</tissue>
    </source>
</reference>